<dbReference type="EMBL" id="FQUX01000005">
    <property type="protein sequence ID" value="SHF54203.1"/>
    <property type="molecule type" value="Genomic_DNA"/>
</dbReference>
<protein>
    <recommendedName>
        <fullName evidence="4">DUF2723 domain-containing protein</fullName>
    </recommendedName>
</protein>
<feature type="transmembrane region" description="Helical" evidence="1">
    <location>
        <begin position="278"/>
        <end position="299"/>
    </location>
</feature>
<dbReference type="Proteomes" id="UP000184406">
    <property type="component" value="Unassembled WGS sequence"/>
</dbReference>
<gene>
    <name evidence="2" type="ORF">SAMN03080594_10553</name>
</gene>
<dbReference type="AlphaFoldDB" id="A0A1M5CHG0"/>
<feature type="transmembrane region" description="Helical" evidence="1">
    <location>
        <begin position="564"/>
        <end position="581"/>
    </location>
</feature>
<dbReference type="PANTHER" id="PTHR16214:SF3">
    <property type="entry name" value="TRANSMEMBRANE PROTEIN 260"/>
    <property type="match status" value="1"/>
</dbReference>
<sequence>MKYISHYLFKLVNSPLGQTTNRMFSKNFKKWDTITGWFVFFIALITYGITVEPTSSFWDAGEYISTAAKLQVGHPPGAPLLQMIGAFMAMFALEPTQVAKMVNLVSGVSSAFTILFMFWTITNLTRKLIAKEEVITNSKALAILGSGIVGSLTFTFSDSFWFNATETEVYAMASLIMSLLLWLGLKWVDDLENPRGDKWIVLISFVVGLTFGIQFMGFLAIPTVGLLYYFKTYKTTTIKNFLLANIIVVAILMLVYKFSLTYVLKVFGWSEVFFINTIGLPFNSGTIIMGLIFVGVFYWGLRYTRNNNYTVANTIVLCLMFLFLGFSSWLMLPIRANADVVINENDPSDARSLLAYYNREQYPGVDSPVYGAYYSDTFAPAGDEKDEKPKYEKDLKAGKYVIVNNYKDALQGPNPDHVGFLPRMWSEQNAENYMKYFDPLTFRIKSDYLGNNELREAVNQFKDGYAKGEIDTSQYIRFLREFSEYIDVQPPTVMQNIKYMFQFQFGYMYWRYFMWNFVGKQDDIQGRYDNHGNWLSGINFIDSARLGSQDNLPSDIKNNKGRNTYFFLPLLLGIIGLIFQISRNPKQFWALFVFFMFTGIAIQFYTNPAIFQPRERDYSLVGSFYVFALWIGLGVYGLFDEFQKLLSPKILAPGITILCLLAVPGVMAIQNWDDHDRSNRFTAKSTAKAYLESTKEDSGAILFTIGDNDTFPLWYAQEIEGYRTDVRVVNTSLFATDWYIDQMKKKAYESDPIPSQLTHNEYKWGSRDAIYFNELTESRWDIKDFMNWVGSDKEQTKFRSILQKKGADLSQYSESNLDVVYYPTNKIRVPVNKKNVLESGLVKEKDSALIVDYIDIDLPKSALPKNRILMLDIIANNDWKRPIYFSGGSFDAAEYIWMKDYLQLDGLVYKLVPIKTTNRSSYEMGRIDSDLMYDIVKKWDWGNAGSPDIYHDPQTRTQALSFRGNLARLTETLIEENKIEKAKDVINIAMENMPVEYFGYYAFVEPFIDGYFKVGESQKARNLFLKLKTIYQERLDYYANLPFEEQRMFLDEIIPDLEAYSRNIDILITNQDQETAEKETLIFNEYIEKFERFYRNDPMESIQAPTSDPDLIDSSAIDAIPEEQLDSIAIPE</sequence>
<keyword evidence="1" id="KW-0472">Membrane</keyword>
<feature type="transmembrane region" description="Helical" evidence="1">
    <location>
        <begin position="101"/>
        <end position="121"/>
    </location>
</feature>
<proteinExistence type="predicted"/>
<evidence type="ECO:0000313" key="2">
    <source>
        <dbReference type="EMBL" id="SHF54203.1"/>
    </source>
</evidence>
<evidence type="ECO:0000256" key="1">
    <source>
        <dbReference type="SAM" id="Phobius"/>
    </source>
</evidence>
<feature type="transmembrane region" description="Helical" evidence="1">
    <location>
        <begin position="241"/>
        <end position="258"/>
    </location>
</feature>
<keyword evidence="1" id="KW-0812">Transmembrane</keyword>
<feature type="transmembrane region" description="Helical" evidence="1">
    <location>
        <begin position="651"/>
        <end position="672"/>
    </location>
</feature>
<dbReference type="Pfam" id="PF11028">
    <property type="entry name" value="TMEM260-like"/>
    <property type="match status" value="1"/>
</dbReference>
<keyword evidence="1" id="KW-1133">Transmembrane helix</keyword>
<feature type="transmembrane region" description="Helical" evidence="1">
    <location>
        <begin position="141"/>
        <end position="162"/>
    </location>
</feature>
<feature type="transmembrane region" description="Helical" evidence="1">
    <location>
        <begin position="588"/>
        <end position="606"/>
    </location>
</feature>
<evidence type="ECO:0000313" key="3">
    <source>
        <dbReference type="Proteomes" id="UP000184406"/>
    </source>
</evidence>
<keyword evidence="3" id="KW-1185">Reference proteome</keyword>
<feature type="transmembrane region" description="Helical" evidence="1">
    <location>
        <begin position="31"/>
        <end position="49"/>
    </location>
</feature>
<reference evidence="3" key="1">
    <citation type="submission" date="2016-11" db="EMBL/GenBank/DDBJ databases">
        <authorList>
            <person name="Varghese N."/>
            <person name="Submissions S."/>
        </authorList>
    </citation>
    <scope>NUCLEOTIDE SEQUENCE [LARGE SCALE GENOMIC DNA]</scope>
    <source>
        <strain evidence="3">DSM 17539</strain>
    </source>
</reference>
<dbReference type="InterPro" id="IPR052724">
    <property type="entry name" value="GT117_domain-containing"/>
</dbReference>
<dbReference type="InterPro" id="IPR021280">
    <property type="entry name" value="TMEM260-like"/>
</dbReference>
<evidence type="ECO:0008006" key="4">
    <source>
        <dbReference type="Google" id="ProtNLM"/>
    </source>
</evidence>
<accession>A0A1M5CHG0</accession>
<feature type="transmembrane region" description="Helical" evidence="1">
    <location>
        <begin position="200"/>
        <end position="229"/>
    </location>
</feature>
<feature type="transmembrane region" description="Helical" evidence="1">
    <location>
        <begin position="618"/>
        <end position="639"/>
    </location>
</feature>
<dbReference type="PANTHER" id="PTHR16214">
    <property type="entry name" value="TRANSMEMBRANE PROTEIN 260"/>
    <property type="match status" value="1"/>
</dbReference>
<name>A0A1M5CHG0_9FLAO</name>
<organism evidence="2 3">
    <name type="scientific">Arenibacter palladensis</name>
    <dbReference type="NCBI Taxonomy" id="237373"/>
    <lineage>
        <taxon>Bacteria</taxon>
        <taxon>Pseudomonadati</taxon>
        <taxon>Bacteroidota</taxon>
        <taxon>Flavobacteriia</taxon>
        <taxon>Flavobacteriales</taxon>
        <taxon>Flavobacteriaceae</taxon>
        <taxon>Arenibacter</taxon>
    </lineage>
</organism>
<feature type="transmembrane region" description="Helical" evidence="1">
    <location>
        <begin position="311"/>
        <end position="332"/>
    </location>
</feature>